<evidence type="ECO:0000256" key="1">
    <source>
        <dbReference type="ARBA" id="ARBA00005614"/>
    </source>
</evidence>
<keyword evidence="9" id="KW-1185">Reference proteome</keyword>
<proteinExistence type="inferred from homology"/>
<evidence type="ECO:0000313" key="9">
    <source>
        <dbReference type="Proteomes" id="UP001595556"/>
    </source>
</evidence>
<dbReference type="PROSITE" id="PS00150">
    <property type="entry name" value="ACYLPHOSPHATASE_1"/>
    <property type="match status" value="1"/>
</dbReference>
<dbReference type="PANTHER" id="PTHR47268">
    <property type="entry name" value="ACYLPHOSPHATASE"/>
    <property type="match status" value="1"/>
</dbReference>
<evidence type="ECO:0000256" key="3">
    <source>
        <dbReference type="ARBA" id="ARBA00047645"/>
    </source>
</evidence>
<evidence type="ECO:0000259" key="7">
    <source>
        <dbReference type="PROSITE" id="PS51160"/>
    </source>
</evidence>
<dbReference type="Gene3D" id="3.30.70.100">
    <property type="match status" value="1"/>
</dbReference>
<name>A0ABV7H264_9BURK</name>
<dbReference type="InterPro" id="IPR036046">
    <property type="entry name" value="Acylphosphatase-like_dom_sf"/>
</dbReference>
<dbReference type="Pfam" id="PF00708">
    <property type="entry name" value="Acylphosphatase"/>
    <property type="match status" value="1"/>
</dbReference>
<dbReference type="Proteomes" id="UP001595556">
    <property type="component" value="Unassembled WGS sequence"/>
</dbReference>
<gene>
    <name evidence="8" type="ORF">ACFOEN_09545</name>
</gene>
<dbReference type="EMBL" id="JBHRTI010000004">
    <property type="protein sequence ID" value="MFC3147885.1"/>
    <property type="molecule type" value="Genomic_DNA"/>
</dbReference>
<comment type="catalytic activity">
    <reaction evidence="3 4 5">
        <text>an acyl phosphate + H2O = a carboxylate + phosphate + H(+)</text>
        <dbReference type="Rhea" id="RHEA:14965"/>
        <dbReference type="ChEBI" id="CHEBI:15377"/>
        <dbReference type="ChEBI" id="CHEBI:15378"/>
        <dbReference type="ChEBI" id="CHEBI:29067"/>
        <dbReference type="ChEBI" id="CHEBI:43474"/>
        <dbReference type="ChEBI" id="CHEBI:59918"/>
        <dbReference type="EC" id="3.6.1.7"/>
    </reaction>
</comment>
<dbReference type="PRINTS" id="PR00112">
    <property type="entry name" value="ACYLPHPHTASE"/>
</dbReference>
<keyword evidence="4 5" id="KW-0378">Hydrolase</keyword>
<organism evidence="8 9">
    <name type="scientific">Piscinibacterium candidicorallinum</name>
    <dbReference type="NCBI Taxonomy" id="1793872"/>
    <lineage>
        <taxon>Bacteria</taxon>
        <taxon>Pseudomonadati</taxon>
        <taxon>Pseudomonadota</taxon>
        <taxon>Betaproteobacteria</taxon>
        <taxon>Burkholderiales</taxon>
        <taxon>Piscinibacterium</taxon>
    </lineage>
</organism>
<reference evidence="9" key="1">
    <citation type="journal article" date="2019" name="Int. J. Syst. Evol. Microbiol.">
        <title>The Global Catalogue of Microorganisms (GCM) 10K type strain sequencing project: providing services to taxonomists for standard genome sequencing and annotation.</title>
        <authorList>
            <consortium name="The Broad Institute Genomics Platform"/>
            <consortium name="The Broad Institute Genome Sequencing Center for Infectious Disease"/>
            <person name="Wu L."/>
            <person name="Ma J."/>
        </authorList>
    </citation>
    <scope>NUCLEOTIDE SEQUENCE [LARGE SCALE GENOMIC DNA]</scope>
    <source>
        <strain evidence="9">KCTC 52168</strain>
    </source>
</reference>
<dbReference type="SUPFAM" id="SSF54975">
    <property type="entry name" value="Acylphosphatase/BLUF domain-like"/>
    <property type="match status" value="1"/>
</dbReference>
<feature type="active site" evidence="4">
    <location>
        <position position="36"/>
    </location>
</feature>
<evidence type="ECO:0000313" key="8">
    <source>
        <dbReference type="EMBL" id="MFC3147885.1"/>
    </source>
</evidence>
<evidence type="ECO:0000256" key="4">
    <source>
        <dbReference type="PROSITE-ProRule" id="PRU00520"/>
    </source>
</evidence>
<dbReference type="InterPro" id="IPR020456">
    <property type="entry name" value="Acylphosphatase"/>
</dbReference>
<protein>
    <recommendedName>
        <fullName evidence="2 4">Acylphosphatase</fullName>
        <ecNumber evidence="2 4">3.6.1.7</ecNumber>
    </recommendedName>
</protein>
<dbReference type="EC" id="3.6.1.7" evidence="2 4"/>
<dbReference type="RefSeq" id="WP_377303343.1">
    <property type="nucleotide sequence ID" value="NZ_CP180191.1"/>
</dbReference>
<dbReference type="PANTHER" id="PTHR47268:SF4">
    <property type="entry name" value="ACYLPHOSPHATASE"/>
    <property type="match status" value="1"/>
</dbReference>
<dbReference type="InterPro" id="IPR017968">
    <property type="entry name" value="Acylphosphatase_CS"/>
</dbReference>
<feature type="domain" description="Acylphosphatase-like" evidence="7">
    <location>
        <begin position="3"/>
        <end position="94"/>
    </location>
</feature>
<comment type="caution">
    <text evidence="8">The sequence shown here is derived from an EMBL/GenBank/DDBJ whole genome shotgun (WGS) entry which is preliminary data.</text>
</comment>
<evidence type="ECO:0000256" key="6">
    <source>
        <dbReference type="RuleBase" id="RU004168"/>
    </source>
</evidence>
<dbReference type="InterPro" id="IPR001792">
    <property type="entry name" value="Acylphosphatase-like_dom"/>
</dbReference>
<evidence type="ECO:0000256" key="5">
    <source>
        <dbReference type="RuleBase" id="RU000553"/>
    </source>
</evidence>
<dbReference type="PROSITE" id="PS00151">
    <property type="entry name" value="ACYLPHOSPHATASE_2"/>
    <property type="match status" value="1"/>
</dbReference>
<evidence type="ECO:0000256" key="2">
    <source>
        <dbReference type="ARBA" id="ARBA00012150"/>
    </source>
</evidence>
<comment type="similarity">
    <text evidence="1 6">Belongs to the acylphosphatase family.</text>
</comment>
<accession>A0ABV7H264</accession>
<feature type="active site" evidence="4">
    <location>
        <position position="18"/>
    </location>
</feature>
<sequence>MPELHVIVSGRVQGVGFRDATLDMGQQLGLAGWVRNRRDGTVQVYARGEPPMLGALRAWLAGGPPLARVDGVLDLPATGNERSISPSHSFVRLPTA</sequence>
<dbReference type="PROSITE" id="PS51160">
    <property type="entry name" value="ACYLPHOSPHATASE_3"/>
    <property type="match status" value="1"/>
</dbReference>